<evidence type="ECO:0000313" key="4">
    <source>
        <dbReference type="Proteomes" id="UP000547528"/>
    </source>
</evidence>
<name>A0A7W5Y137_9MICC</name>
<sequence length="138" mass="14724">MSQEASAAQPDLKEKLVTAADGETTTEELVEVVNAFLNSEVYLPSVEKPGEDGSISPLMLQDTEENAVMPVFTSPDGVPDEYTENAPHVAVVSGVAVLQSVTNAGLVIDPGAEHQFPISMEQMKLIREQIAAQMPEEG</sequence>
<dbReference type="EMBL" id="JACIBT010000003">
    <property type="protein sequence ID" value="MBB3667793.1"/>
    <property type="molecule type" value="Genomic_DNA"/>
</dbReference>
<comment type="caution">
    <text evidence="3">The sequence shown here is derived from an EMBL/GenBank/DDBJ whole genome shotgun (WGS) entry which is preliminary data.</text>
</comment>
<dbReference type="RefSeq" id="WP_183358206.1">
    <property type="nucleotide sequence ID" value="NZ_BAABKR010000001.1"/>
</dbReference>
<proteinExistence type="predicted"/>
<reference evidence="3 4" key="1">
    <citation type="submission" date="2020-08" db="EMBL/GenBank/DDBJ databases">
        <title>Sequencing the genomes of 1000 actinobacteria strains.</title>
        <authorList>
            <person name="Klenk H.-P."/>
        </authorList>
    </citation>
    <scope>NUCLEOTIDE SEQUENCE [LARGE SCALE GENOMIC DNA]</scope>
    <source>
        <strain evidence="3 4">DSM 28238</strain>
    </source>
</reference>
<dbReference type="AlphaFoldDB" id="A0A7W5Y137"/>
<dbReference type="InterPro" id="IPR009839">
    <property type="entry name" value="SseB_N"/>
</dbReference>
<evidence type="ECO:0000256" key="1">
    <source>
        <dbReference type="SAM" id="MobiDB-lite"/>
    </source>
</evidence>
<evidence type="ECO:0000313" key="3">
    <source>
        <dbReference type="EMBL" id="MBB3667793.1"/>
    </source>
</evidence>
<protein>
    <recommendedName>
        <fullName evidence="2">SseB protein N-terminal domain-containing protein</fullName>
    </recommendedName>
</protein>
<accession>A0A7W5Y137</accession>
<keyword evidence="4" id="KW-1185">Reference proteome</keyword>
<dbReference type="Proteomes" id="UP000547528">
    <property type="component" value="Unassembled WGS sequence"/>
</dbReference>
<evidence type="ECO:0000259" key="2">
    <source>
        <dbReference type="Pfam" id="PF07179"/>
    </source>
</evidence>
<organism evidence="3 4">
    <name type="scientific">Garicola koreensis</name>
    <dbReference type="NCBI Taxonomy" id="1262554"/>
    <lineage>
        <taxon>Bacteria</taxon>
        <taxon>Bacillati</taxon>
        <taxon>Actinomycetota</taxon>
        <taxon>Actinomycetes</taxon>
        <taxon>Micrococcales</taxon>
        <taxon>Micrococcaceae</taxon>
        <taxon>Garicola</taxon>
    </lineage>
</organism>
<feature type="domain" description="SseB protein N-terminal" evidence="2">
    <location>
        <begin position="12"/>
        <end position="122"/>
    </location>
</feature>
<dbReference type="Pfam" id="PF07179">
    <property type="entry name" value="SseB"/>
    <property type="match status" value="1"/>
</dbReference>
<gene>
    <name evidence="3" type="ORF">FHX47_001414</name>
</gene>
<feature type="region of interest" description="Disordered" evidence="1">
    <location>
        <begin position="1"/>
        <end position="21"/>
    </location>
</feature>